<dbReference type="SUPFAM" id="SSF56112">
    <property type="entry name" value="Protein kinase-like (PK-like)"/>
    <property type="match status" value="1"/>
</dbReference>
<evidence type="ECO:0000256" key="6">
    <source>
        <dbReference type="ARBA" id="ARBA00022741"/>
    </source>
</evidence>
<dbReference type="NCBIfam" id="NF011463">
    <property type="entry name" value="PRK14879.1-4"/>
    <property type="match status" value="1"/>
</dbReference>
<dbReference type="NCBIfam" id="NF011460">
    <property type="entry name" value="PRK14879.1-1"/>
    <property type="match status" value="1"/>
</dbReference>
<evidence type="ECO:0000256" key="9">
    <source>
        <dbReference type="ARBA" id="ARBA00047899"/>
    </source>
</evidence>
<dbReference type="KEGG" id="mhk:DFR87_07410"/>
<dbReference type="PROSITE" id="PS50011">
    <property type="entry name" value="PROTEIN_KINASE_DOM"/>
    <property type="match status" value="1"/>
</dbReference>
<dbReference type="InterPro" id="IPR008266">
    <property type="entry name" value="Tyr_kinase_AS"/>
</dbReference>
<dbReference type="Gene3D" id="1.10.510.10">
    <property type="entry name" value="Transferase(Phosphotransferase) domain 1"/>
    <property type="match status" value="1"/>
</dbReference>
<dbReference type="InterPro" id="IPR011009">
    <property type="entry name" value="Kinase-like_dom_sf"/>
</dbReference>
<protein>
    <recommendedName>
        <fullName evidence="2">non-specific serine/threonine protein kinase</fullName>
        <ecNumber evidence="2">2.7.11.1</ecNumber>
    </recommendedName>
</protein>
<dbReference type="GeneID" id="36835158"/>
<keyword evidence="5" id="KW-0819">tRNA processing</keyword>
<sequence>MEELKLVKRGSESLIYYGVFQGIRAIYKIRSTKAYRHQLIDKKLNAERTLSEAKIMFAALLSGINTPAILFVDPGKYTIIMEYLAGPTIKDAVSTTASLEVFKEIGYMTGKMHKNEIIHGDLTTNNMILHDNQVFFIDFGLSKRSRDIEDMATEVHVFLRSLESVHPEIKDEAFSIFLDGYQEASGMKKEVLQKMEEIRMRGRYVDERRNKTRNR</sequence>
<reference evidence="13" key="2">
    <citation type="submission" date="2020-03" db="EMBL/GenBank/DDBJ databases">
        <title>Complete Genome Sequences of Extremely Thermoacidophilic, Metal-Mobilizing Type-Strain Members of the Archaeal Family Sulfolobaceae: Acidianus brierleyi DSM-1651T, Acidianus sulfidivorans DSM-18786T, Metallosphaera hakonensis DSM-7519T, and Metallosphaera prunae DSM-10039T.</title>
        <authorList>
            <person name="Counts J.A."/>
            <person name="Kelly R.M."/>
        </authorList>
    </citation>
    <scope>NUCLEOTIDE SEQUENCE [LARGE SCALE GENOMIC DNA]</scope>
    <source>
        <strain evidence="13">HO1-1</strain>
    </source>
</reference>
<keyword evidence="7 12" id="KW-0418">Kinase</keyword>
<keyword evidence="6" id="KW-0547">Nucleotide-binding</keyword>
<gene>
    <name evidence="12" type="ORF">DFR87_07410</name>
</gene>
<dbReference type="EC" id="2.7.11.1" evidence="2"/>
<dbReference type="PROSITE" id="PS00109">
    <property type="entry name" value="PROTEIN_KINASE_TYR"/>
    <property type="match status" value="1"/>
</dbReference>
<keyword evidence="3" id="KW-0723">Serine/threonine-protein kinase</keyword>
<keyword evidence="13" id="KW-1185">Reference proteome</keyword>
<evidence type="ECO:0000256" key="5">
    <source>
        <dbReference type="ARBA" id="ARBA00022694"/>
    </source>
</evidence>
<dbReference type="AlphaFoldDB" id="A0A2U9IU79"/>
<dbReference type="PANTHER" id="PTHR12209">
    <property type="entry name" value="NON-SPECIFIC SERINE/THREONINE PROTEIN KINASE"/>
    <property type="match status" value="1"/>
</dbReference>
<evidence type="ECO:0000256" key="10">
    <source>
        <dbReference type="ARBA" id="ARBA00048679"/>
    </source>
</evidence>
<dbReference type="GO" id="GO:0005524">
    <property type="term" value="F:ATP binding"/>
    <property type="evidence" value="ECO:0007669"/>
    <property type="project" value="UniProtKB-KW"/>
</dbReference>
<comment type="catalytic activity">
    <reaction evidence="9">
        <text>L-threonyl-[protein] + ATP = O-phospho-L-threonyl-[protein] + ADP + H(+)</text>
        <dbReference type="Rhea" id="RHEA:46608"/>
        <dbReference type="Rhea" id="RHEA-COMP:11060"/>
        <dbReference type="Rhea" id="RHEA-COMP:11605"/>
        <dbReference type="ChEBI" id="CHEBI:15378"/>
        <dbReference type="ChEBI" id="CHEBI:30013"/>
        <dbReference type="ChEBI" id="CHEBI:30616"/>
        <dbReference type="ChEBI" id="CHEBI:61977"/>
        <dbReference type="ChEBI" id="CHEBI:456216"/>
        <dbReference type="EC" id="2.7.11.1"/>
    </reaction>
</comment>
<dbReference type="InterPro" id="IPR022495">
    <property type="entry name" value="Bud32"/>
</dbReference>
<comment type="catalytic activity">
    <reaction evidence="10">
        <text>L-seryl-[protein] + ATP = O-phospho-L-seryl-[protein] + ADP + H(+)</text>
        <dbReference type="Rhea" id="RHEA:17989"/>
        <dbReference type="Rhea" id="RHEA-COMP:9863"/>
        <dbReference type="Rhea" id="RHEA-COMP:11604"/>
        <dbReference type="ChEBI" id="CHEBI:15378"/>
        <dbReference type="ChEBI" id="CHEBI:29999"/>
        <dbReference type="ChEBI" id="CHEBI:30616"/>
        <dbReference type="ChEBI" id="CHEBI:83421"/>
        <dbReference type="ChEBI" id="CHEBI:456216"/>
        <dbReference type="EC" id="2.7.11.1"/>
    </reaction>
</comment>
<evidence type="ECO:0000313" key="12">
    <source>
        <dbReference type="EMBL" id="AWR99543.1"/>
    </source>
</evidence>
<evidence type="ECO:0000256" key="2">
    <source>
        <dbReference type="ARBA" id="ARBA00012513"/>
    </source>
</evidence>
<evidence type="ECO:0000313" key="13">
    <source>
        <dbReference type="Proteomes" id="UP000247586"/>
    </source>
</evidence>
<reference evidence="13" key="3">
    <citation type="submission" date="2020-03" db="EMBL/GenBank/DDBJ databases">
        <title>Sequencing and Assembly of Multiple Reported Metal-Biooxidizing Members of the Extremely Thermoacidophilic Archaeal Family Sulfolobaceae.</title>
        <authorList>
            <person name="Counts J.A."/>
            <person name="Kelly R.M."/>
        </authorList>
    </citation>
    <scope>NUCLEOTIDE SEQUENCE [LARGE SCALE GENOMIC DNA]</scope>
    <source>
        <strain evidence="13">HO1-1</strain>
    </source>
</reference>
<evidence type="ECO:0000256" key="3">
    <source>
        <dbReference type="ARBA" id="ARBA00022527"/>
    </source>
</evidence>
<dbReference type="NCBIfam" id="TIGR03724">
    <property type="entry name" value="arch_bud32"/>
    <property type="match status" value="1"/>
</dbReference>
<evidence type="ECO:0000256" key="4">
    <source>
        <dbReference type="ARBA" id="ARBA00022679"/>
    </source>
</evidence>
<dbReference type="Proteomes" id="UP000247586">
    <property type="component" value="Chromosome"/>
</dbReference>
<dbReference type="EMBL" id="CP029287">
    <property type="protein sequence ID" value="AWR99543.1"/>
    <property type="molecule type" value="Genomic_DNA"/>
</dbReference>
<accession>A0A2U9IU79</accession>
<evidence type="ECO:0000256" key="1">
    <source>
        <dbReference type="ARBA" id="ARBA00010630"/>
    </source>
</evidence>
<dbReference type="InterPro" id="IPR000719">
    <property type="entry name" value="Prot_kinase_dom"/>
</dbReference>
<dbReference type="OrthoDB" id="31344at2157"/>
<dbReference type="GO" id="GO:0004674">
    <property type="term" value="F:protein serine/threonine kinase activity"/>
    <property type="evidence" value="ECO:0007669"/>
    <property type="project" value="UniProtKB-KW"/>
</dbReference>
<dbReference type="GO" id="GO:0005829">
    <property type="term" value="C:cytosol"/>
    <property type="evidence" value="ECO:0007669"/>
    <property type="project" value="TreeGrafter"/>
</dbReference>
<dbReference type="PANTHER" id="PTHR12209:SF0">
    <property type="entry name" value="EKC_KEOPS COMPLEX SUBUNIT TP53RK"/>
    <property type="match status" value="1"/>
</dbReference>
<keyword evidence="8" id="KW-0067">ATP-binding</keyword>
<comment type="similarity">
    <text evidence="1">Belongs to the protein kinase superfamily. BUD32 family.</text>
</comment>
<dbReference type="STRING" id="1293036.GCA_001315825_00256"/>
<name>A0A2U9IU79_9CREN</name>
<reference evidence="12 13" key="1">
    <citation type="submission" date="2018-05" db="EMBL/GenBank/DDBJ databases">
        <title>Complete Genome Sequences of Extremely Thermoacidophilic, Metal-Mobilizing Type-Strain Members of the Archaeal Family Sulfolobaceae: Acidianus brierleyi DSM-1651T, Acidianus sulfidivorans DSM-18786T, Metallosphaera hakonensis DSM-7519T, and Metallosphaera prunae DSM-10039T.</title>
        <authorList>
            <person name="Counts J.A."/>
            <person name="Kelly R.M."/>
        </authorList>
    </citation>
    <scope>NUCLEOTIDE SEQUENCE [LARGE SCALE GENOMIC DNA]</scope>
    <source>
        <strain evidence="12 13">HO1-1</strain>
    </source>
</reference>
<organism evidence="12 13">
    <name type="scientific">Metallosphaera hakonensis JCM 8857 = DSM 7519</name>
    <dbReference type="NCBI Taxonomy" id="1293036"/>
    <lineage>
        <taxon>Archaea</taxon>
        <taxon>Thermoproteota</taxon>
        <taxon>Thermoprotei</taxon>
        <taxon>Sulfolobales</taxon>
        <taxon>Sulfolobaceae</taxon>
        <taxon>Metallosphaera</taxon>
    </lineage>
</organism>
<evidence type="ECO:0000259" key="11">
    <source>
        <dbReference type="PROSITE" id="PS50011"/>
    </source>
</evidence>
<dbReference type="RefSeq" id="WP_110369242.1">
    <property type="nucleotide sequence ID" value="NZ_CP029287.2"/>
</dbReference>
<dbReference type="GO" id="GO:0008033">
    <property type="term" value="P:tRNA processing"/>
    <property type="evidence" value="ECO:0007669"/>
    <property type="project" value="UniProtKB-KW"/>
</dbReference>
<dbReference type="Gene3D" id="3.30.200.20">
    <property type="entry name" value="Phosphorylase Kinase, domain 1"/>
    <property type="match status" value="1"/>
</dbReference>
<dbReference type="Pfam" id="PF00069">
    <property type="entry name" value="Pkinase"/>
    <property type="match status" value="1"/>
</dbReference>
<evidence type="ECO:0000256" key="8">
    <source>
        <dbReference type="ARBA" id="ARBA00022840"/>
    </source>
</evidence>
<proteinExistence type="inferred from homology"/>
<feature type="domain" description="Protein kinase" evidence="11">
    <location>
        <begin position="1"/>
        <end position="215"/>
    </location>
</feature>
<evidence type="ECO:0000256" key="7">
    <source>
        <dbReference type="ARBA" id="ARBA00022777"/>
    </source>
</evidence>
<keyword evidence="4" id="KW-0808">Transferase</keyword>